<feature type="signal peptide" evidence="8">
    <location>
        <begin position="1"/>
        <end position="28"/>
    </location>
</feature>
<feature type="transmembrane region" description="Helical" evidence="7">
    <location>
        <begin position="138"/>
        <end position="161"/>
    </location>
</feature>
<keyword evidence="8" id="KW-0732">Signal</keyword>
<feature type="chain" id="PRO_5015776658" description="Major facilitator superfamily (MFS) profile domain-containing protein" evidence="8">
    <location>
        <begin position="29"/>
        <end position="487"/>
    </location>
</feature>
<name>A0A2S3GY13_9POAL</name>
<evidence type="ECO:0000256" key="5">
    <source>
        <dbReference type="ARBA" id="ARBA00023136"/>
    </source>
</evidence>
<evidence type="ECO:0000259" key="9">
    <source>
        <dbReference type="PROSITE" id="PS50850"/>
    </source>
</evidence>
<dbReference type="PROSITE" id="PS50850">
    <property type="entry name" value="MFS"/>
    <property type="match status" value="1"/>
</dbReference>
<proteinExistence type="inferred from homology"/>
<keyword evidence="4 7" id="KW-1133">Transmembrane helix</keyword>
<evidence type="ECO:0000256" key="8">
    <source>
        <dbReference type="SAM" id="SignalP"/>
    </source>
</evidence>
<dbReference type="EMBL" id="CM008047">
    <property type="protein sequence ID" value="PAN11198.1"/>
    <property type="molecule type" value="Genomic_DNA"/>
</dbReference>
<evidence type="ECO:0000256" key="4">
    <source>
        <dbReference type="ARBA" id="ARBA00022989"/>
    </source>
</evidence>
<dbReference type="InterPro" id="IPR020846">
    <property type="entry name" value="MFS_dom"/>
</dbReference>
<keyword evidence="3 7" id="KW-0812">Transmembrane</keyword>
<dbReference type="PANTHER" id="PTHR23505">
    <property type="entry name" value="SPINSTER"/>
    <property type="match status" value="1"/>
</dbReference>
<organism evidence="10">
    <name type="scientific">Panicum hallii</name>
    <dbReference type="NCBI Taxonomy" id="206008"/>
    <lineage>
        <taxon>Eukaryota</taxon>
        <taxon>Viridiplantae</taxon>
        <taxon>Streptophyta</taxon>
        <taxon>Embryophyta</taxon>
        <taxon>Tracheophyta</taxon>
        <taxon>Spermatophyta</taxon>
        <taxon>Magnoliopsida</taxon>
        <taxon>Liliopsida</taxon>
        <taxon>Poales</taxon>
        <taxon>Poaceae</taxon>
        <taxon>PACMAD clade</taxon>
        <taxon>Panicoideae</taxon>
        <taxon>Panicodae</taxon>
        <taxon>Paniceae</taxon>
        <taxon>Panicinae</taxon>
        <taxon>Panicum</taxon>
        <taxon>Panicum sect. Panicum</taxon>
    </lineage>
</organism>
<protein>
    <recommendedName>
        <fullName evidence="9">Major facilitator superfamily (MFS) profile domain-containing protein</fullName>
    </recommendedName>
</protein>
<feature type="transmembrane region" description="Helical" evidence="7">
    <location>
        <begin position="261"/>
        <end position="281"/>
    </location>
</feature>
<comment type="subcellular location">
    <subcellularLocation>
        <location evidence="1">Membrane</location>
        <topology evidence="1">Multi-pass membrane protein</topology>
    </subcellularLocation>
</comment>
<dbReference type="InterPro" id="IPR044770">
    <property type="entry name" value="MFS_spinster-like"/>
</dbReference>
<keyword evidence="5 7" id="KW-0472">Membrane</keyword>
<evidence type="ECO:0000256" key="7">
    <source>
        <dbReference type="SAM" id="Phobius"/>
    </source>
</evidence>
<dbReference type="InterPro" id="IPR011701">
    <property type="entry name" value="MFS"/>
</dbReference>
<feature type="domain" description="Major facilitator superfamily (MFS) profile" evidence="9">
    <location>
        <begin position="14"/>
        <end position="442"/>
    </location>
</feature>
<gene>
    <name evidence="10" type="ORF">PAHAL_2G202500</name>
</gene>
<dbReference type="AlphaFoldDB" id="A0A2S3GY13"/>
<dbReference type="Pfam" id="PF07690">
    <property type="entry name" value="MFS_1"/>
    <property type="match status" value="1"/>
</dbReference>
<dbReference type="GO" id="GO:0022857">
    <property type="term" value="F:transmembrane transporter activity"/>
    <property type="evidence" value="ECO:0007669"/>
    <property type="project" value="InterPro"/>
</dbReference>
<dbReference type="SUPFAM" id="SSF103473">
    <property type="entry name" value="MFS general substrate transporter"/>
    <property type="match status" value="1"/>
</dbReference>
<evidence type="ECO:0000256" key="1">
    <source>
        <dbReference type="ARBA" id="ARBA00004141"/>
    </source>
</evidence>
<feature type="transmembrane region" description="Helical" evidence="7">
    <location>
        <begin position="105"/>
        <end position="126"/>
    </location>
</feature>
<dbReference type="PANTHER" id="PTHR23505:SF59">
    <property type="entry name" value="MAJOR FACILITATOR SUPERFAMILY PROTEIN"/>
    <property type="match status" value="1"/>
</dbReference>
<feature type="transmembrane region" description="Helical" evidence="7">
    <location>
        <begin position="293"/>
        <end position="313"/>
    </location>
</feature>
<evidence type="ECO:0000313" key="10">
    <source>
        <dbReference type="EMBL" id="PAN11198.1"/>
    </source>
</evidence>
<evidence type="ECO:0000256" key="2">
    <source>
        <dbReference type="ARBA" id="ARBA00022448"/>
    </source>
</evidence>
<comment type="similarity">
    <text evidence="6">Belongs to the major facilitator superfamily. Spinster (TC 2.A.1.49) family.</text>
</comment>
<feature type="transmembrane region" description="Helical" evidence="7">
    <location>
        <begin position="224"/>
        <end position="249"/>
    </location>
</feature>
<accession>A0A2S3GY13</accession>
<keyword evidence="2" id="KW-0813">Transport</keyword>
<dbReference type="Gramene" id="PAN11198">
    <property type="protein sequence ID" value="PAN11198"/>
    <property type="gene ID" value="PAHAL_2G202500"/>
</dbReference>
<feature type="transmembrane region" description="Helical" evidence="7">
    <location>
        <begin position="415"/>
        <end position="438"/>
    </location>
</feature>
<feature type="transmembrane region" description="Helical" evidence="7">
    <location>
        <begin position="80"/>
        <end position="99"/>
    </location>
</feature>
<dbReference type="GO" id="GO:0016020">
    <property type="term" value="C:membrane"/>
    <property type="evidence" value="ECO:0007669"/>
    <property type="project" value="UniProtKB-SubCell"/>
</dbReference>
<sequence length="487" mass="50527">MGTRAAWGRRRQWTLSLVTAAALLECSDENLLPAVFREVGAALGASPAALGSMTLCRALVQALCYPLAMWAAARFDRARVVAAGTFLCAAATALVGASSTVLQMAVARGFNGVGMALVLPAVYSLVADYSDDDTRGSTFGWVFMVLGVGSAMGNSMGVLLAPNAFFGVPGWRLAFHALALVSVAIAVATWLLAADSRPGTRNTKAAPAVAELAREAKAVVSVPTFWIIVAQGAAAQVPWLALTFMAMWLELEGFTHWETTVITSLNCFSNGLGALLAGFAGDLAARRFPDAGRVALAQASNASIVPLAALLLLPARPGWPLAGAVYAGGFFLLGVAMAWSTVSTSSPILAEIVPEKARTAAYALDLCLENVVASFGAPVVGILAERVFGYRPRAASGGASAQAADRRNAAALGKAIFAEIAVPATICCVAYSALYWTYPADRKRARMAADALALQEAPGDKKNYGCEASEAAADGFKQPLLSVTVTE</sequence>
<evidence type="ECO:0000256" key="6">
    <source>
        <dbReference type="ARBA" id="ARBA00024338"/>
    </source>
</evidence>
<feature type="transmembrane region" description="Helical" evidence="7">
    <location>
        <begin position="173"/>
        <end position="194"/>
    </location>
</feature>
<dbReference type="InterPro" id="IPR036259">
    <property type="entry name" value="MFS_trans_sf"/>
</dbReference>
<evidence type="ECO:0000256" key="3">
    <source>
        <dbReference type="ARBA" id="ARBA00022692"/>
    </source>
</evidence>
<feature type="transmembrane region" description="Helical" evidence="7">
    <location>
        <begin position="360"/>
        <end position="384"/>
    </location>
</feature>
<reference evidence="10" key="1">
    <citation type="submission" date="2018-04" db="EMBL/GenBank/DDBJ databases">
        <title>WGS assembly of Panicum hallii.</title>
        <authorList>
            <person name="Lovell J."/>
            <person name="Jenkins J."/>
            <person name="Lowry D."/>
            <person name="Mamidi S."/>
            <person name="Sreedasyam A."/>
            <person name="Weng X."/>
            <person name="Barry K."/>
            <person name="Bonette J."/>
            <person name="Campitelli B."/>
            <person name="Daum C."/>
            <person name="Gordon S."/>
            <person name="Gould B."/>
            <person name="Lipzen A."/>
            <person name="Macqueen A."/>
            <person name="Palacio-Mejia J."/>
            <person name="Plott C."/>
            <person name="Shakirov E."/>
            <person name="Shu S."/>
            <person name="Yoshinaga Y."/>
            <person name="Zane M."/>
            <person name="Rokhsar D."/>
            <person name="Grimwood J."/>
            <person name="Schmutz J."/>
            <person name="Juenger T."/>
        </authorList>
    </citation>
    <scope>NUCLEOTIDE SEQUENCE [LARGE SCALE GENOMIC DNA]</scope>
    <source>
        <strain evidence="10">FIL2</strain>
    </source>
</reference>
<feature type="transmembrane region" description="Helical" evidence="7">
    <location>
        <begin position="319"/>
        <end position="339"/>
    </location>
</feature>
<dbReference type="Gene3D" id="1.20.1250.20">
    <property type="entry name" value="MFS general substrate transporter like domains"/>
    <property type="match status" value="1"/>
</dbReference>
<dbReference type="Proteomes" id="UP000243499">
    <property type="component" value="Chromosome 2"/>
</dbReference>